<evidence type="ECO:0000313" key="2">
    <source>
        <dbReference type="Proteomes" id="UP000076502"/>
    </source>
</evidence>
<proteinExistence type="predicted"/>
<reference evidence="1 2" key="1">
    <citation type="submission" date="2015-07" db="EMBL/GenBank/DDBJ databases">
        <title>The genome of Dufourea novaeangliae.</title>
        <authorList>
            <person name="Pan H."/>
            <person name="Kapheim K."/>
        </authorList>
    </citation>
    <scope>NUCLEOTIDE SEQUENCE [LARGE SCALE GENOMIC DNA]</scope>
    <source>
        <strain evidence="1">0120121106</strain>
        <tissue evidence="1">Whole body</tissue>
    </source>
</reference>
<protein>
    <submittedName>
        <fullName evidence="1">Uncharacterized protein</fullName>
    </submittedName>
</protein>
<gene>
    <name evidence="1" type="ORF">WN55_04353</name>
</gene>
<dbReference type="AlphaFoldDB" id="A0A154PLU3"/>
<name>A0A154PLU3_DUFNO</name>
<organism evidence="1 2">
    <name type="scientific">Dufourea novaeangliae</name>
    <name type="common">Sweat bee</name>
    <dbReference type="NCBI Taxonomy" id="178035"/>
    <lineage>
        <taxon>Eukaryota</taxon>
        <taxon>Metazoa</taxon>
        <taxon>Ecdysozoa</taxon>
        <taxon>Arthropoda</taxon>
        <taxon>Hexapoda</taxon>
        <taxon>Insecta</taxon>
        <taxon>Pterygota</taxon>
        <taxon>Neoptera</taxon>
        <taxon>Endopterygota</taxon>
        <taxon>Hymenoptera</taxon>
        <taxon>Apocrita</taxon>
        <taxon>Aculeata</taxon>
        <taxon>Apoidea</taxon>
        <taxon>Anthophila</taxon>
        <taxon>Halictidae</taxon>
        <taxon>Rophitinae</taxon>
        <taxon>Dufourea</taxon>
    </lineage>
</organism>
<sequence length="62" mass="7211">MCLFRFHAKSSPTPSKDPLKSFCLPIAKYRTPRRIIQRPRVSSKGDHIELPVHIVLRFLRAP</sequence>
<evidence type="ECO:0000313" key="1">
    <source>
        <dbReference type="EMBL" id="KZC12836.1"/>
    </source>
</evidence>
<keyword evidence="2" id="KW-1185">Reference proteome</keyword>
<dbReference type="EMBL" id="KQ434977">
    <property type="protein sequence ID" value="KZC12836.1"/>
    <property type="molecule type" value="Genomic_DNA"/>
</dbReference>
<dbReference type="Proteomes" id="UP000076502">
    <property type="component" value="Unassembled WGS sequence"/>
</dbReference>
<accession>A0A154PLU3</accession>